<dbReference type="GO" id="GO:0032182">
    <property type="term" value="F:ubiquitin-like protein binding"/>
    <property type="evidence" value="ECO:0007669"/>
    <property type="project" value="TreeGrafter"/>
</dbReference>
<dbReference type="PANTHER" id="PTHR12281">
    <property type="entry name" value="RP42 RELATED"/>
    <property type="match status" value="1"/>
</dbReference>
<name>A0A9W7ZPH1_9FUNG</name>
<feature type="region of interest" description="Disordered" evidence="2">
    <location>
        <begin position="46"/>
        <end position="90"/>
    </location>
</feature>
<evidence type="ECO:0000313" key="4">
    <source>
        <dbReference type="EMBL" id="KAJ1909386.1"/>
    </source>
</evidence>
<dbReference type="Gene3D" id="1.10.238.10">
    <property type="entry name" value="EF-hand"/>
    <property type="match status" value="1"/>
</dbReference>
<dbReference type="EMBL" id="JANBPT010001210">
    <property type="protein sequence ID" value="KAJ1909386.1"/>
    <property type="molecule type" value="Genomic_DNA"/>
</dbReference>
<dbReference type="Gene3D" id="1.10.238.200">
    <property type="entry name" value="Cullin, PONY binding domain"/>
    <property type="match status" value="1"/>
</dbReference>
<feature type="domain" description="DCUN1" evidence="3">
    <location>
        <begin position="90"/>
        <end position="277"/>
    </location>
</feature>
<evidence type="ECO:0000259" key="3">
    <source>
        <dbReference type="PROSITE" id="PS51229"/>
    </source>
</evidence>
<evidence type="ECO:0000256" key="2">
    <source>
        <dbReference type="SAM" id="MobiDB-lite"/>
    </source>
</evidence>
<dbReference type="GO" id="GO:0045116">
    <property type="term" value="P:protein neddylation"/>
    <property type="evidence" value="ECO:0007669"/>
    <property type="project" value="TreeGrafter"/>
</dbReference>
<dbReference type="AlphaFoldDB" id="A0A9W7ZPH1"/>
<dbReference type="PROSITE" id="PS51229">
    <property type="entry name" value="DCUN1"/>
    <property type="match status" value="1"/>
</dbReference>
<protein>
    <recommendedName>
        <fullName evidence="1">Defective in cullin neddylation protein</fullName>
    </recommendedName>
</protein>
<dbReference type="Pfam" id="PF03556">
    <property type="entry name" value="Cullin_binding"/>
    <property type="match status" value="1"/>
</dbReference>
<comment type="function">
    <text evidence="1">Neddylation of cullins play an essential role in the regulation of SCF-type complexes activity.</text>
</comment>
<sequence>MPECGFISTLFRISSSGLSAASFGTVKLELINIDPDIMPPIRKKTPLKEPAVASPASTAVGTKRTRKMGIDATPRKSGRAQRKTTAGTDPKQDALQTLYKKYEDPNDAQIGPEGIEAFCADIGISPESDDLLILAWKLNAATMGFFSEAEFTAGLRAQGCQGAADVQAKLPTWKAELDVDAHHKAYYLWLFRFTKDPTQKSLAMPTAAAVLPQVLKDNSHVEPFVRFLQTQSGVHVVNKDQWMSFYEFSLSTPADCSGYDEMGAWPTLLDEYVAWRRGGEA</sequence>
<evidence type="ECO:0000313" key="5">
    <source>
        <dbReference type="Proteomes" id="UP001150569"/>
    </source>
</evidence>
<dbReference type="PANTHER" id="PTHR12281:SF12">
    <property type="entry name" value="DEFECTIVE IN CULLIN NEDDYLATION PROTEIN"/>
    <property type="match status" value="1"/>
</dbReference>
<organism evidence="4 5">
    <name type="scientific">Tieghemiomyces parasiticus</name>
    <dbReference type="NCBI Taxonomy" id="78921"/>
    <lineage>
        <taxon>Eukaryota</taxon>
        <taxon>Fungi</taxon>
        <taxon>Fungi incertae sedis</taxon>
        <taxon>Zoopagomycota</taxon>
        <taxon>Kickxellomycotina</taxon>
        <taxon>Dimargaritomycetes</taxon>
        <taxon>Dimargaritales</taxon>
        <taxon>Dimargaritaceae</taxon>
        <taxon>Tieghemiomyces</taxon>
    </lineage>
</organism>
<dbReference type="OrthoDB" id="27198at2759"/>
<dbReference type="InterPro" id="IPR005176">
    <property type="entry name" value="PONY_dom"/>
</dbReference>
<dbReference type="InterPro" id="IPR042460">
    <property type="entry name" value="DCN1-like_PONY"/>
</dbReference>
<accession>A0A9W7ZPH1</accession>
<gene>
    <name evidence="4" type="ORF">IWQ60_011198</name>
</gene>
<reference evidence="4" key="1">
    <citation type="submission" date="2022-07" db="EMBL/GenBank/DDBJ databases">
        <title>Phylogenomic reconstructions and comparative analyses of Kickxellomycotina fungi.</title>
        <authorList>
            <person name="Reynolds N.K."/>
            <person name="Stajich J.E."/>
            <person name="Barry K."/>
            <person name="Grigoriev I.V."/>
            <person name="Crous P."/>
            <person name="Smith M.E."/>
        </authorList>
    </citation>
    <scope>NUCLEOTIDE SEQUENCE</scope>
    <source>
        <strain evidence="4">RSA 861</strain>
    </source>
</reference>
<keyword evidence="5" id="KW-1185">Reference proteome</keyword>
<comment type="caution">
    <text evidence="4">The sequence shown here is derived from an EMBL/GenBank/DDBJ whole genome shotgun (WGS) entry which is preliminary data.</text>
</comment>
<dbReference type="GO" id="GO:0000151">
    <property type="term" value="C:ubiquitin ligase complex"/>
    <property type="evidence" value="ECO:0007669"/>
    <property type="project" value="TreeGrafter"/>
</dbReference>
<proteinExistence type="predicted"/>
<dbReference type="Proteomes" id="UP001150569">
    <property type="component" value="Unassembled WGS sequence"/>
</dbReference>
<dbReference type="GO" id="GO:0031624">
    <property type="term" value="F:ubiquitin conjugating enzyme binding"/>
    <property type="evidence" value="ECO:0007669"/>
    <property type="project" value="TreeGrafter"/>
</dbReference>
<dbReference type="GO" id="GO:0097602">
    <property type="term" value="F:cullin family protein binding"/>
    <property type="evidence" value="ECO:0007669"/>
    <property type="project" value="TreeGrafter"/>
</dbReference>
<evidence type="ECO:0000256" key="1">
    <source>
        <dbReference type="RuleBase" id="RU410713"/>
    </source>
</evidence>
<dbReference type="InterPro" id="IPR014764">
    <property type="entry name" value="DCN-prot"/>
</dbReference>